<dbReference type="Proteomes" id="UP000243459">
    <property type="component" value="Unassembled WGS sequence"/>
</dbReference>
<organism evidence="1 2">
    <name type="scientific">Asparagus officinalis</name>
    <name type="common">Garden asparagus</name>
    <dbReference type="NCBI Taxonomy" id="4686"/>
    <lineage>
        <taxon>Eukaryota</taxon>
        <taxon>Viridiplantae</taxon>
        <taxon>Streptophyta</taxon>
        <taxon>Embryophyta</taxon>
        <taxon>Tracheophyta</taxon>
        <taxon>Spermatophyta</taxon>
        <taxon>Magnoliopsida</taxon>
        <taxon>Liliopsida</taxon>
        <taxon>Asparagales</taxon>
        <taxon>Asparagaceae</taxon>
        <taxon>Asparagoideae</taxon>
        <taxon>Asparagus</taxon>
    </lineage>
</organism>
<name>A0A1R3L710_ASPOF</name>
<dbReference type="OMA" id="CDDDMTE"/>
<evidence type="ECO:0008006" key="3">
    <source>
        <dbReference type="Google" id="ProtNLM"/>
    </source>
</evidence>
<gene>
    <name evidence="1" type="ORF">A4U43_UnF3660</name>
</gene>
<dbReference type="EMBL" id="KV863481">
    <property type="protein sequence ID" value="ONK55408.1"/>
    <property type="molecule type" value="Genomic_DNA"/>
</dbReference>
<evidence type="ECO:0000313" key="2">
    <source>
        <dbReference type="Proteomes" id="UP000243459"/>
    </source>
</evidence>
<evidence type="ECO:0000313" key="1">
    <source>
        <dbReference type="EMBL" id="ONK55408.1"/>
    </source>
</evidence>
<keyword evidence="2" id="KW-1185">Reference proteome</keyword>
<accession>A0A1R3L710</accession>
<dbReference type="SUPFAM" id="SSF53474">
    <property type="entry name" value="alpha/beta-Hydrolases"/>
    <property type="match status" value="1"/>
</dbReference>
<proteinExistence type="predicted"/>
<dbReference type="InterPro" id="IPR008547">
    <property type="entry name" value="DUF829_TMEM53"/>
</dbReference>
<dbReference type="PANTHER" id="PTHR12265:SF0">
    <property type="entry name" value="EXPRESSED PROTEIN"/>
    <property type="match status" value="1"/>
</dbReference>
<reference evidence="2" key="1">
    <citation type="journal article" date="2017" name="Nat. Commun.">
        <title>The asparagus genome sheds light on the origin and evolution of a young Y chromosome.</title>
        <authorList>
            <person name="Harkess A."/>
            <person name="Zhou J."/>
            <person name="Xu C."/>
            <person name="Bowers J.E."/>
            <person name="Van der Hulst R."/>
            <person name="Ayyampalayam S."/>
            <person name="Mercati F."/>
            <person name="Riccardi P."/>
            <person name="McKain M.R."/>
            <person name="Kakrana A."/>
            <person name="Tang H."/>
            <person name="Ray J."/>
            <person name="Groenendijk J."/>
            <person name="Arikit S."/>
            <person name="Mathioni S.M."/>
            <person name="Nakano M."/>
            <person name="Shan H."/>
            <person name="Telgmann-Rauber A."/>
            <person name="Kanno A."/>
            <person name="Yue Z."/>
            <person name="Chen H."/>
            <person name="Li W."/>
            <person name="Chen Y."/>
            <person name="Xu X."/>
            <person name="Zhang Y."/>
            <person name="Luo S."/>
            <person name="Chen H."/>
            <person name="Gao J."/>
            <person name="Mao Z."/>
            <person name="Pires J.C."/>
            <person name="Luo M."/>
            <person name="Kudrna D."/>
            <person name="Wing R.A."/>
            <person name="Meyers B.C."/>
            <person name="Yi K."/>
            <person name="Kong H."/>
            <person name="Lavrijsen P."/>
            <person name="Sunseri F."/>
            <person name="Falavigna A."/>
            <person name="Ye Y."/>
            <person name="Leebens-Mack J.H."/>
            <person name="Chen G."/>
        </authorList>
    </citation>
    <scope>NUCLEOTIDE SEQUENCE [LARGE SCALE GENOMIC DNA]</scope>
    <source>
        <strain evidence="2">cv. DH0086</strain>
    </source>
</reference>
<dbReference type="OrthoDB" id="77878at2759"/>
<dbReference type="Pfam" id="PF05705">
    <property type="entry name" value="DUF829"/>
    <property type="match status" value="2"/>
</dbReference>
<protein>
    <recommendedName>
        <fullName evidence="3">DUF829 domain-containing protein</fullName>
    </recommendedName>
</protein>
<dbReference type="InterPro" id="IPR029058">
    <property type="entry name" value="AB_hydrolase_fold"/>
</dbReference>
<dbReference type="Gramene" id="ONK55408">
    <property type="protein sequence ID" value="ONK55408"/>
    <property type="gene ID" value="A4U43_UnF3660"/>
</dbReference>
<dbReference type="AlphaFoldDB" id="A0A1R3L710"/>
<dbReference type="PANTHER" id="PTHR12265">
    <property type="entry name" value="TRANSMEMBRANE PROTEIN 53"/>
    <property type="match status" value="1"/>
</dbReference>
<dbReference type="Gene3D" id="3.40.50.1820">
    <property type="entry name" value="alpha/beta hydrolase"/>
    <property type="match status" value="1"/>
</dbReference>
<sequence length="407" mass="45409">MWMMWGEGGRFYWGTSEKERRERESNGVVVIFAWLSSQERNLKPFIDLYSSLGWISFVCHSDFLTLFFPDKAASLACGVLNEIVKEVKIRSLPIVFASFSGGPKGCLYKVLQLMEGKCQGQPSLDEYLLVRDCACGQLFDSSPVDFTSDLGTRFVLHPSVLKMSQPPRVVSWMAKAFASGLDTLFISRFEAQRAEYWETLLSSVNVGPILILCSEDDQLAPYPVVSNFAQNLQELGGDVRLLKWKSSPHVGHYKHYPAEYKAAVTELLAKATLHYQQKKKHSPIDQTSGMAGSSRKISESVCCLHKAADSSNNSLRRVAIDPSDHFFLPSSTEYHETKEGGSLVNEQRGGSFQMQGPPTVNANGVLGKILFDVCVPKNIEGWDIKPVASSHRNGPFNPIKCLRRSRL</sequence>